<dbReference type="PANTHER" id="PTHR12110:SF53">
    <property type="entry name" value="BLR5974 PROTEIN"/>
    <property type="match status" value="1"/>
</dbReference>
<evidence type="ECO:0000259" key="1">
    <source>
        <dbReference type="Pfam" id="PF01261"/>
    </source>
</evidence>
<dbReference type="AlphaFoldDB" id="A0A6G7KA58"/>
<feature type="domain" description="Xylose isomerase-like TIM barrel" evidence="1">
    <location>
        <begin position="29"/>
        <end position="254"/>
    </location>
</feature>
<dbReference type="RefSeq" id="WP_166162175.1">
    <property type="nucleotide sequence ID" value="NZ_CP049740.1"/>
</dbReference>
<proteinExistence type="predicted"/>
<dbReference type="SUPFAM" id="SSF51658">
    <property type="entry name" value="Xylose isomerase-like"/>
    <property type="match status" value="1"/>
</dbReference>
<evidence type="ECO:0000313" key="2">
    <source>
        <dbReference type="EMBL" id="QII82136.1"/>
    </source>
</evidence>
<name>A0A6G7KA58_9LACT</name>
<dbReference type="InterPro" id="IPR013022">
    <property type="entry name" value="Xyl_isomerase-like_TIM-brl"/>
</dbReference>
<sequence>MTAVDLQLGIRAHDLGQLPIEELTDKMIDYGFNHAHFAIKKSFPHSVPSVQQMTPGTANYIHQHFAKKGIKLSILGSYVNLSSLDLAVRKQAIADFKSHIYLAHEFGAAMVATETGSVGNGYTTDNFTEEAYQIALESVREIVKEAEQFGVTVAIEAGINHPIHTAALLRRLVDEVNSPNIKVILDCANLMAVDNYERQEDVINEALSLLDKYIIALHIKDFIVEDGKIKIVPVGHGWMNYEAILRYAKYQKPHIFTSLEATTEPHLTDSIALIQGIYNKL</sequence>
<dbReference type="InterPro" id="IPR050312">
    <property type="entry name" value="IolE/XylAMocC-like"/>
</dbReference>
<keyword evidence="2" id="KW-0413">Isomerase</keyword>
<dbReference type="EMBL" id="CP049740">
    <property type="protein sequence ID" value="QII82136.1"/>
    <property type="molecule type" value="Genomic_DNA"/>
</dbReference>
<dbReference type="KEGG" id="jar:G7057_06610"/>
<protein>
    <submittedName>
        <fullName evidence="2">Sugar phosphate isomerase/epimerase</fullName>
    </submittedName>
</protein>
<dbReference type="Gene3D" id="3.20.20.150">
    <property type="entry name" value="Divalent-metal-dependent TIM barrel enzymes"/>
    <property type="match status" value="1"/>
</dbReference>
<gene>
    <name evidence="2" type="ORF">G7057_06610</name>
</gene>
<accession>A0A6G7KA58</accession>
<evidence type="ECO:0000313" key="3">
    <source>
        <dbReference type="Proteomes" id="UP000501451"/>
    </source>
</evidence>
<dbReference type="Pfam" id="PF01261">
    <property type="entry name" value="AP_endonuc_2"/>
    <property type="match status" value="1"/>
</dbReference>
<dbReference type="GO" id="GO:0016853">
    <property type="term" value="F:isomerase activity"/>
    <property type="evidence" value="ECO:0007669"/>
    <property type="project" value="UniProtKB-KW"/>
</dbReference>
<dbReference type="InterPro" id="IPR036237">
    <property type="entry name" value="Xyl_isomerase-like_sf"/>
</dbReference>
<organism evidence="2 3">
    <name type="scientific">Jeotgalibaca arthritidis</name>
    <dbReference type="NCBI Taxonomy" id="1868794"/>
    <lineage>
        <taxon>Bacteria</taxon>
        <taxon>Bacillati</taxon>
        <taxon>Bacillota</taxon>
        <taxon>Bacilli</taxon>
        <taxon>Lactobacillales</taxon>
        <taxon>Carnobacteriaceae</taxon>
        <taxon>Jeotgalibaca</taxon>
    </lineage>
</organism>
<reference evidence="2 3" key="1">
    <citation type="journal article" date="2017" name="Int. J. Syst. Evol. Microbiol.">
        <title>Jeotgalibaca porci sp. nov. and Jeotgalibaca arthritidis sp. nov., isolated from pigs, and emended description of the genus Jeotgalibaca.</title>
        <authorList>
            <person name="Zamora L."/>
            <person name="Perez-Sancho M."/>
            <person name="Dominguez L."/>
            <person name="Fernandez-Garayzabal J.F."/>
            <person name="Vela A.I."/>
        </authorList>
    </citation>
    <scope>NUCLEOTIDE SEQUENCE [LARGE SCALE GENOMIC DNA]</scope>
    <source>
        <strain evidence="2 3">CECT 9157</strain>
    </source>
</reference>
<keyword evidence="3" id="KW-1185">Reference proteome</keyword>
<dbReference type="Proteomes" id="UP000501451">
    <property type="component" value="Chromosome"/>
</dbReference>
<dbReference type="PANTHER" id="PTHR12110">
    <property type="entry name" value="HYDROXYPYRUVATE ISOMERASE"/>
    <property type="match status" value="1"/>
</dbReference>